<sequence length="177" mass="20043">MKWTKQKRIFAGVLFIVLVCGGAAAYVFTDLNPTPVQSAEQVDSKIDKHADKLAKVDLSSNPFPVGSETVTEDQIQKYLHGMSHQKVEAKDKWIHFEITEERILYLMKQIESNRSAFGHADLYLDILSRWLEGDYSKADRDHNAVWNLQGGTIGKATGVLSEAEEAQYLEENKEDKK</sequence>
<name>A0A084GKI2_METID</name>
<dbReference type="OrthoDB" id="1932566at2"/>
<organism evidence="2 3">
    <name type="scientific">Metabacillus indicus</name>
    <name type="common">Bacillus indicus</name>
    <dbReference type="NCBI Taxonomy" id="246786"/>
    <lineage>
        <taxon>Bacteria</taxon>
        <taxon>Bacillati</taxon>
        <taxon>Bacillota</taxon>
        <taxon>Bacilli</taxon>
        <taxon>Bacillales</taxon>
        <taxon>Bacillaceae</taxon>
        <taxon>Metabacillus</taxon>
    </lineage>
</organism>
<gene>
    <name evidence="2" type="ORF">GS18_0217785</name>
</gene>
<keyword evidence="1" id="KW-0732">Signal</keyword>
<proteinExistence type="predicted"/>
<keyword evidence="3" id="KW-1185">Reference proteome</keyword>
<comment type="caution">
    <text evidence="2">The sequence shown here is derived from an EMBL/GenBank/DDBJ whole genome shotgun (WGS) entry which is preliminary data.</text>
</comment>
<evidence type="ECO:0000313" key="2">
    <source>
        <dbReference type="EMBL" id="KEZ47844.1"/>
    </source>
</evidence>
<accession>A0A084GKI2</accession>
<feature type="chain" id="PRO_5039649653" description="PRK06770 family protein" evidence="1">
    <location>
        <begin position="26"/>
        <end position="177"/>
    </location>
</feature>
<dbReference type="STRING" id="246786.GS18_0217785"/>
<dbReference type="InterPro" id="IPR046208">
    <property type="entry name" value="DUF6241"/>
</dbReference>
<dbReference type="Proteomes" id="UP000028549">
    <property type="component" value="Unassembled WGS sequence"/>
</dbReference>
<evidence type="ECO:0000313" key="3">
    <source>
        <dbReference type="Proteomes" id="UP000028549"/>
    </source>
</evidence>
<protein>
    <recommendedName>
        <fullName evidence="4">PRK06770 family protein</fullName>
    </recommendedName>
</protein>
<dbReference type="RefSeq" id="WP_029284118.1">
    <property type="nucleotide sequence ID" value="NZ_CANLZQ010000007.1"/>
</dbReference>
<reference evidence="2 3" key="1">
    <citation type="journal article" date="2005" name="Int. J. Syst. Evol. Microbiol.">
        <title>Bacillus cibi sp. nov., isolated from jeotgal, a traditional Korean fermented seafood.</title>
        <authorList>
            <person name="Yoon J.H."/>
            <person name="Lee C.H."/>
            <person name="Oh T.K."/>
        </authorList>
    </citation>
    <scope>NUCLEOTIDE SEQUENCE [LARGE SCALE GENOMIC DNA]</scope>
    <source>
        <strain evidence="2 3">DSM 16189</strain>
    </source>
</reference>
<dbReference type="AlphaFoldDB" id="A0A084GKI2"/>
<dbReference type="Pfam" id="PF19754">
    <property type="entry name" value="DUF6241"/>
    <property type="match status" value="1"/>
</dbReference>
<feature type="signal peptide" evidence="1">
    <location>
        <begin position="1"/>
        <end position="25"/>
    </location>
</feature>
<evidence type="ECO:0000256" key="1">
    <source>
        <dbReference type="SAM" id="SignalP"/>
    </source>
</evidence>
<dbReference type="EMBL" id="JNVC02000015">
    <property type="protein sequence ID" value="KEZ47844.1"/>
    <property type="molecule type" value="Genomic_DNA"/>
</dbReference>
<evidence type="ECO:0008006" key="4">
    <source>
        <dbReference type="Google" id="ProtNLM"/>
    </source>
</evidence>